<accession>A0A937JCR7</accession>
<name>A0A937JCR7_9GAMM</name>
<feature type="domain" description="TonB-dependent receptor plug" evidence="7">
    <location>
        <begin position="70"/>
        <end position="184"/>
    </location>
</feature>
<evidence type="ECO:0000256" key="2">
    <source>
        <dbReference type="ARBA" id="ARBA00023136"/>
    </source>
</evidence>
<dbReference type="SUPFAM" id="SSF56935">
    <property type="entry name" value="Porins"/>
    <property type="match status" value="1"/>
</dbReference>
<dbReference type="Pfam" id="PF00593">
    <property type="entry name" value="TonB_dep_Rec_b-barrel"/>
    <property type="match status" value="1"/>
</dbReference>
<feature type="signal peptide" evidence="5">
    <location>
        <begin position="1"/>
        <end position="24"/>
    </location>
</feature>
<evidence type="ECO:0000256" key="1">
    <source>
        <dbReference type="ARBA" id="ARBA00004442"/>
    </source>
</evidence>
<protein>
    <submittedName>
        <fullName evidence="8">TonB-dependent receptor</fullName>
    </submittedName>
</protein>
<keyword evidence="4" id="KW-0798">TonB box</keyword>
<comment type="subcellular location">
    <subcellularLocation>
        <location evidence="1 4">Cell outer membrane</location>
    </subcellularLocation>
</comment>
<dbReference type="GO" id="GO:0009279">
    <property type="term" value="C:cell outer membrane"/>
    <property type="evidence" value="ECO:0007669"/>
    <property type="project" value="UniProtKB-SubCell"/>
</dbReference>
<dbReference type="Gene3D" id="2.170.130.10">
    <property type="entry name" value="TonB-dependent receptor, plug domain"/>
    <property type="match status" value="1"/>
</dbReference>
<keyword evidence="5" id="KW-0732">Signal</keyword>
<evidence type="ECO:0000259" key="7">
    <source>
        <dbReference type="Pfam" id="PF07715"/>
    </source>
</evidence>
<comment type="caution">
    <text evidence="8">The sequence shown here is derived from an EMBL/GenBank/DDBJ whole genome shotgun (WGS) entry which is preliminary data.</text>
</comment>
<feature type="domain" description="TonB-dependent receptor-like beta-barrel" evidence="6">
    <location>
        <begin position="487"/>
        <end position="953"/>
    </location>
</feature>
<dbReference type="EMBL" id="JADHSG010000001">
    <property type="protein sequence ID" value="MBL6902619.1"/>
    <property type="molecule type" value="Genomic_DNA"/>
</dbReference>
<evidence type="ECO:0000313" key="9">
    <source>
        <dbReference type="Proteomes" id="UP000705230"/>
    </source>
</evidence>
<keyword evidence="8" id="KW-0675">Receptor</keyword>
<evidence type="ECO:0000313" key="8">
    <source>
        <dbReference type="EMBL" id="MBL6902619.1"/>
    </source>
</evidence>
<dbReference type="Proteomes" id="UP000705230">
    <property type="component" value="Unassembled WGS sequence"/>
</dbReference>
<organism evidence="8 9">
    <name type="scientific">SAR86 cluster bacterium</name>
    <dbReference type="NCBI Taxonomy" id="2030880"/>
    <lineage>
        <taxon>Bacteria</taxon>
        <taxon>Pseudomonadati</taxon>
        <taxon>Pseudomonadota</taxon>
        <taxon>Gammaproteobacteria</taxon>
        <taxon>SAR86 cluster</taxon>
    </lineage>
</organism>
<evidence type="ECO:0000256" key="3">
    <source>
        <dbReference type="ARBA" id="ARBA00023237"/>
    </source>
</evidence>
<reference evidence="8" key="1">
    <citation type="submission" date="2020-10" db="EMBL/GenBank/DDBJ databases">
        <title>Microbiome of the Black Sea water column analyzed by genome centric metagenomics.</title>
        <authorList>
            <person name="Cabello-Yeves P.J."/>
            <person name="Callieri C."/>
            <person name="Picazo A."/>
            <person name="Mehrshad M."/>
            <person name="Haro-Moreno J.M."/>
            <person name="Roda-Garcia J."/>
            <person name="Dzembekova N."/>
            <person name="Slabakova V."/>
            <person name="Slabakova N."/>
            <person name="Moncheva S."/>
            <person name="Rodriguez-Valera F."/>
        </authorList>
    </citation>
    <scope>NUCLEOTIDE SEQUENCE</scope>
    <source>
        <strain evidence="8">BS30m-G43</strain>
    </source>
</reference>
<dbReference type="InterPro" id="IPR037066">
    <property type="entry name" value="Plug_dom_sf"/>
</dbReference>
<comment type="similarity">
    <text evidence="4">Belongs to the TonB-dependent receptor family.</text>
</comment>
<dbReference type="InterPro" id="IPR036942">
    <property type="entry name" value="Beta-barrel_TonB_sf"/>
</dbReference>
<dbReference type="InterPro" id="IPR000531">
    <property type="entry name" value="Beta-barrel_TonB"/>
</dbReference>
<evidence type="ECO:0000256" key="5">
    <source>
        <dbReference type="SAM" id="SignalP"/>
    </source>
</evidence>
<evidence type="ECO:0000259" key="6">
    <source>
        <dbReference type="Pfam" id="PF00593"/>
    </source>
</evidence>
<dbReference type="InterPro" id="IPR012910">
    <property type="entry name" value="Plug_dom"/>
</dbReference>
<dbReference type="PANTHER" id="PTHR47234:SF1">
    <property type="entry name" value="TONB-DEPENDENT RECEPTOR"/>
    <property type="match status" value="1"/>
</dbReference>
<keyword evidence="2 4" id="KW-0472">Membrane</keyword>
<proteinExistence type="inferred from homology"/>
<keyword evidence="3" id="KW-0998">Cell outer membrane</keyword>
<dbReference type="Gene3D" id="2.40.170.20">
    <property type="entry name" value="TonB-dependent receptor, beta-barrel domain"/>
    <property type="match status" value="1"/>
</dbReference>
<feature type="chain" id="PRO_5036690609" evidence="5">
    <location>
        <begin position="25"/>
        <end position="1003"/>
    </location>
</feature>
<dbReference type="PANTHER" id="PTHR47234">
    <property type="match status" value="1"/>
</dbReference>
<gene>
    <name evidence="8" type="ORF">ISR29_00255</name>
</gene>
<evidence type="ECO:0000256" key="4">
    <source>
        <dbReference type="RuleBase" id="RU003357"/>
    </source>
</evidence>
<dbReference type="Pfam" id="PF07715">
    <property type="entry name" value="Plug"/>
    <property type="match status" value="1"/>
</dbReference>
<dbReference type="AlphaFoldDB" id="A0A937JCR7"/>
<sequence length="1003" mass="109840">MNKLFNISLLFLVAFTFTSFNTFADEPVDEEVVEVSEVVSEDEESDDEVADVGKVSVTGSRIKRINLEGATPITVITRADIDANGYSTVYDAVSNLTQNAGMTNGENYQIGFTPANQVIDLRDFGPGKTLVLVNGKRMADYPFPYNGNSSSFNWGSIPLAAVSRIEVLTAGASSVYGSEAVAGVINVILVDSVERTTLRATGTQFTKAQDGNGGDVGIEFTTGGTMDKFRWTVALEATQVDPMTTLDRPEHDDWSDGKTADEDFPWWAMRMYGADPAVGGYQFWGPSSIHGPDGQNMGYTCAGANNIPGVVENNYQAYSSTYPIPGTACIQELTPPQTIRNERENNSVFASGTYTINEQAELYFKAMQFNTTTTGTYFAQFYYPLGDFGRWSVGYSDYGPAELALPNPVTGGVMYMMDWNAIQMFNPPSWDTTYEETSETFDLGVRGTLNNGWEYDVSATINDYLSESDGNAWNAATMQDLYFNIGGTDALGNPCVMDAFDLYADGYWDGGFGTPSNPYGAYNYAYSWGQPTCLNVPWIMDKYTNGWDYEEYQIDNFERATSFSDFYTASLVGEFGMLAGGPIGFAAVVEYQETGYDVEASQNNKDGLVWGTGYAEGGGSRDRTSFGGELRFPVTTELAISLSARSDEYDDASANVDRTTVGGNFEYRPNDKVLLRGSYSESFRAPDMQRAFQERTEGFGGIVDWYQCFLVNGNIENCGPYSQSNVVIVTEGNKSLREELGSSSSLGMVWQAAEDLSITLDAYKVVLTDIVSNSSAGQIAYEEAVCRAQEAGTPLENAQTLEGSYCSDIYASIIRSGKPNGGVQPDDPNAVEGFASITNQPLNLAGQEYLGLDWSMNYSLVTDTIGDFRFSVRGTNNIENKFASEQGTPRVSYMDSSYILRSRQVLSASWSYEDWFASTSTTRIGHMNYYENTKGSPYFDTNLTVGYDINDDTVIFMTAGNIFDSFPDKDAGLGGSSSNPFYVNGRIYPIMGPSISLTLQATF</sequence>